<organism evidence="1">
    <name type="scientific">viral metagenome</name>
    <dbReference type="NCBI Taxonomy" id="1070528"/>
    <lineage>
        <taxon>unclassified sequences</taxon>
        <taxon>metagenomes</taxon>
        <taxon>organismal metagenomes</taxon>
    </lineage>
</organism>
<sequence>MENFEVLFSFDSFLQEMNLFIPSDEFYDDSNNLVIKLTPSLLPYNEVVNLLKNHSNRIVENKIKELIDFIKIYGTVDFFVVDILEFILREYRFISRIKIEKIMNLLKTGINSKCNKILFEKFIELEYYIYIYYPQDNSKLGYSSRDYFYKKLIEYSRLAHSDNNIIKGIFKTKLCRILTFNNGDITLRKHIENIQTINQSSVDSQLRKRFMFYFYKVHKTLDLSENSVYCIEIVRTILNCINYRLLMKNIKTIEFSKICIDLKYEGKYIIVNFCGFFNNGEVIISDEYNSKNNEELFAGIFSIDIRNLYKKISHKNQIIRRKKLAYILTFMSLIVYILNNRKNVLNINIENFRSIIENDILLILEDDTHKILKNMITNAINKNLSQIDDQLDRINNFGYLNIFNCCDISRFDDIENN</sequence>
<protein>
    <submittedName>
        <fullName evidence="1">Uncharacterized protein</fullName>
    </submittedName>
</protein>
<dbReference type="AlphaFoldDB" id="A0A6C0BCY0"/>
<dbReference type="EMBL" id="MN739120">
    <property type="protein sequence ID" value="QHS89862.1"/>
    <property type="molecule type" value="Genomic_DNA"/>
</dbReference>
<evidence type="ECO:0000313" key="1">
    <source>
        <dbReference type="EMBL" id="QHS89862.1"/>
    </source>
</evidence>
<proteinExistence type="predicted"/>
<reference evidence="1" key="1">
    <citation type="journal article" date="2020" name="Nature">
        <title>Giant virus diversity and host interactions through global metagenomics.</title>
        <authorList>
            <person name="Schulz F."/>
            <person name="Roux S."/>
            <person name="Paez-Espino D."/>
            <person name="Jungbluth S."/>
            <person name="Walsh D.A."/>
            <person name="Denef V.J."/>
            <person name="McMahon K.D."/>
            <person name="Konstantinidis K.T."/>
            <person name="Eloe-Fadrosh E.A."/>
            <person name="Kyrpides N.C."/>
            <person name="Woyke T."/>
        </authorList>
    </citation>
    <scope>NUCLEOTIDE SEQUENCE</scope>
    <source>
        <strain evidence="1">GVMAG-M-3300010160-4</strain>
    </source>
</reference>
<accession>A0A6C0BCY0</accession>
<name>A0A6C0BCY0_9ZZZZ</name>